<dbReference type="GO" id="GO:0042799">
    <property type="term" value="F:histone H4K20 methyltransferase activity"/>
    <property type="evidence" value="ECO:0007669"/>
    <property type="project" value="TreeGrafter"/>
</dbReference>
<dbReference type="GO" id="GO:0005700">
    <property type="term" value="C:polytene chromosome"/>
    <property type="evidence" value="ECO:0007669"/>
    <property type="project" value="TreeGrafter"/>
</dbReference>
<dbReference type="PROSITE" id="PS50280">
    <property type="entry name" value="SET"/>
    <property type="match status" value="1"/>
</dbReference>
<reference evidence="3 4" key="1">
    <citation type="journal article" date="2011" name="Genome Biol. Evol.">
        <title>Integration of the genetic map and genome assembly of fugu facilitates insights into distinct features of genome evolution in teleosts and mammals.</title>
        <authorList>
            <person name="Kai W."/>
            <person name="Kikuchi K."/>
            <person name="Tohari S."/>
            <person name="Chew A.K."/>
            <person name="Tay A."/>
            <person name="Fujiwara A."/>
            <person name="Hosoya S."/>
            <person name="Suetake H."/>
            <person name="Naruse K."/>
            <person name="Brenner S."/>
            <person name="Suzuki Y."/>
            <person name="Venkatesh B."/>
        </authorList>
    </citation>
    <scope>NUCLEOTIDE SEQUENCE [LARGE SCALE GENOMIC DNA]</scope>
</reference>
<dbReference type="SMART" id="SM00317">
    <property type="entry name" value="SET"/>
    <property type="match status" value="1"/>
</dbReference>
<evidence type="ECO:0000259" key="2">
    <source>
        <dbReference type="PROSITE" id="PS50280"/>
    </source>
</evidence>
<dbReference type="Gene3D" id="2.170.270.10">
    <property type="entry name" value="SET domain"/>
    <property type="match status" value="1"/>
</dbReference>
<evidence type="ECO:0000313" key="4">
    <source>
        <dbReference type="Proteomes" id="UP000005226"/>
    </source>
</evidence>
<reference evidence="3" key="2">
    <citation type="submission" date="2025-05" db="UniProtKB">
        <authorList>
            <consortium name="Ensembl"/>
        </authorList>
    </citation>
    <scope>IDENTIFICATION</scope>
</reference>
<dbReference type="GO" id="GO:0006357">
    <property type="term" value="P:regulation of transcription by RNA polymerase II"/>
    <property type="evidence" value="ECO:0007669"/>
    <property type="project" value="TreeGrafter"/>
</dbReference>
<dbReference type="InterPro" id="IPR046341">
    <property type="entry name" value="SET_dom_sf"/>
</dbReference>
<dbReference type="Proteomes" id="UP000005226">
    <property type="component" value="Chromosome 21"/>
</dbReference>
<dbReference type="InterPro" id="IPR001214">
    <property type="entry name" value="SET_dom"/>
</dbReference>
<evidence type="ECO:0000313" key="3">
    <source>
        <dbReference type="Ensembl" id="ENSTRUP00000073406.1"/>
    </source>
</evidence>
<dbReference type="GO" id="GO:0005634">
    <property type="term" value="C:nucleus"/>
    <property type="evidence" value="ECO:0007669"/>
    <property type="project" value="TreeGrafter"/>
</dbReference>
<dbReference type="Ensembl" id="ENSTRUT00000075955.1">
    <property type="protein sequence ID" value="ENSTRUP00000087347.1"/>
    <property type="gene ID" value="ENSTRUG00000027897.1"/>
</dbReference>
<feature type="region of interest" description="Disordered" evidence="1">
    <location>
        <begin position="1"/>
        <end position="26"/>
    </location>
</feature>
<dbReference type="GO" id="GO:0043516">
    <property type="term" value="P:regulation of DNA damage response, signal transduction by p53 class mediator"/>
    <property type="evidence" value="ECO:0007669"/>
    <property type="project" value="TreeGrafter"/>
</dbReference>
<keyword evidence="4" id="KW-1185">Reference proteome</keyword>
<dbReference type="Ensembl" id="ENSTRUT00000084598.1">
    <property type="protein sequence ID" value="ENSTRUP00000073406.1"/>
    <property type="gene ID" value="ENSTRUG00000027897.1"/>
</dbReference>
<proteinExistence type="predicted"/>
<accession>A0A674NJD6</accession>
<dbReference type="Pfam" id="PF00856">
    <property type="entry name" value="SET"/>
    <property type="match status" value="1"/>
</dbReference>
<name>A0A674NJD6_TAKRU</name>
<dbReference type="PANTHER" id="PTHR46167">
    <property type="entry name" value="N-LYSINE METHYLTRANSFERASE KMT5A"/>
    <property type="match status" value="1"/>
</dbReference>
<protein>
    <recommendedName>
        <fullName evidence="2">SET domain-containing protein</fullName>
    </recommendedName>
</protein>
<dbReference type="GeneTree" id="ENSGT00940000163293"/>
<organism evidence="3 4">
    <name type="scientific">Takifugu rubripes</name>
    <name type="common">Japanese pufferfish</name>
    <name type="synonym">Fugu rubripes</name>
    <dbReference type="NCBI Taxonomy" id="31033"/>
    <lineage>
        <taxon>Eukaryota</taxon>
        <taxon>Metazoa</taxon>
        <taxon>Chordata</taxon>
        <taxon>Craniata</taxon>
        <taxon>Vertebrata</taxon>
        <taxon>Euteleostomi</taxon>
        <taxon>Actinopterygii</taxon>
        <taxon>Neopterygii</taxon>
        <taxon>Teleostei</taxon>
        <taxon>Neoteleostei</taxon>
        <taxon>Acanthomorphata</taxon>
        <taxon>Eupercaria</taxon>
        <taxon>Tetraodontiformes</taxon>
        <taxon>Tetradontoidea</taxon>
        <taxon>Tetraodontidae</taxon>
        <taxon>Takifugu</taxon>
    </lineage>
</organism>
<dbReference type="PANTHER" id="PTHR46167:SF1">
    <property type="entry name" value="N-LYSINE METHYLTRANSFERASE KMT5A"/>
    <property type="match status" value="1"/>
</dbReference>
<dbReference type="InterPro" id="IPR051760">
    <property type="entry name" value="KMT5A"/>
</dbReference>
<dbReference type="SUPFAM" id="SSF82199">
    <property type="entry name" value="SET domain"/>
    <property type="match status" value="1"/>
</dbReference>
<dbReference type="AlphaFoldDB" id="A0A674NJD6"/>
<sequence length="257" mass="28479">MADGGSNLKNPSRRKPRLNPQHDAEKHIQCKTDKAGLREVFVSSYKGQFSISIYSIPACISGVQSELQCSGCTTGLVGTSLSLTSLFVFFFFLKGRGVFASVPFSKGDFVLEYKGKLLSLDNSATNTYNSTEATFLFDFQWKGKYFCIDASLEDQSLGRLVNDEHIIPNCKMRTIAVNGMPHLCLFAIRDIMAGEEVTYNYGDSDWPWRKQVHSCPVTTPSLDEDVDSSHQSLLPSECVEPSPYNGNTVSDFASKCM</sequence>
<feature type="domain" description="SET" evidence="2">
    <location>
        <begin position="85"/>
        <end position="202"/>
    </location>
</feature>
<evidence type="ECO:0000256" key="1">
    <source>
        <dbReference type="SAM" id="MobiDB-lite"/>
    </source>
</evidence>